<reference evidence="2" key="2">
    <citation type="submission" date="2008-04" db="EMBL/GenBank/DDBJ databases">
        <title>Draft genome sequence of Providencia stuartii(ATCC 25827).</title>
        <authorList>
            <person name="Sudarsanam P."/>
            <person name="Ley R."/>
            <person name="Guruge J."/>
            <person name="Turnbaugh P.J."/>
            <person name="Mahowald M."/>
            <person name="Liep D."/>
            <person name="Gordon J."/>
        </authorList>
    </citation>
    <scope>NUCLEOTIDE SEQUENCE [LARGE SCALE GENOMIC DNA]</scope>
    <source>
        <strain evidence="2">ATCC 25827</strain>
    </source>
</reference>
<comment type="caution">
    <text evidence="1">The sequence shown here is derived from an EMBL/GenBank/DDBJ whole genome shotgun (WGS) entry which is preliminary data.</text>
</comment>
<gene>
    <name evidence="1" type="ORF">PROSTU_01545</name>
</gene>
<dbReference type="EMBL" id="ABJD02000101">
    <property type="protein sequence ID" value="EDU58373.1"/>
    <property type="molecule type" value="Genomic_DNA"/>
</dbReference>
<name>A0AA86YV85_PROST</name>
<protein>
    <submittedName>
        <fullName evidence="1">Uncharacterized protein</fullName>
    </submittedName>
</protein>
<evidence type="ECO:0000313" key="2">
    <source>
        <dbReference type="Proteomes" id="UP000004506"/>
    </source>
</evidence>
<accession>A0AA86YV85</accession>
<proteinExistence type="predicted"/>
<organism evidence="1 2">
    <name type="scientific">Providencia stuartii ATCC 25827</name>
    <dbReference type="NCBI Taxonomy" id="471874"/>
    <lineage>
        <taxon>Bacteria</taxon>
        <taxon>Pseudomonadati</taxon>
        <taxon>Pseudomonadota</taxon>
        <taxon>Gammaproteobacteria</taxon>
        <taxon>Enterobacterales</taxon>
        <taxon>Morganellaceae</taxon>
        <taxon>Providencia</taxon>
    </lineage>
</organism>
<sequence length="52" mass="5895">MGGILISNARLFNLTYLHHSLFFYADEALISASLFLFHGPKYNADYEATARL</sequence>
<reference evidence="1 2" key="3">
    <citation type="submission" date="2008-05" db="EMBL/GenBank/DDBJ databases">
        <authorList>
            <person name="Fulton L."/>
            <person name="Clifton S."/>
            <person name="Fulton B."/>
            <person name="Xu J."/>
            <person name="Minx P."/>
            <person name="Pepin K.H."/>
            <person name="Johnson M."/>
            <person name="Thiruvilangam P."/>
            <person name="Bhonagiri V."/>
            <person name="Nash W.E."/>
            <person name="Mardis E.R."/>
            <person name="Wilson R.K."/>
        </authorList>
    </citation>
    <scope>NUCLEOTIDE SEQUENCE [LARGE SCALE GENOMIC DNA]</scope>
    <source>
        <strain evidence="1 2">ATCC 25827</strain>
    </source>
</reference>
<dbReference type="Proteomes" id="UP000004506">
    <property type="component" value="Unassembled WGS sequence"/>
</dbReference>
<evidence type="ECO:0000313" key="1">
    <source>
        <dbReference type="EMBL" id="EDU58373.1"/>
    </source>
</evidence>
<dbReference type="AlphaFoldDB" id="A0AA86YV85"/>
<reference evidence="2" key="1">
    <citation type="submission" date="2008-04" db="EMBL/GenBank/DDBJ databases">
        <title>Draft genome sequence of Providencia stuartii (ATCC 25827).</title>
        <authorList>
            <person name="Sudarsanam P."/>
            <person name="Ley R."/>
            <person name="Guruge J."/>
            <person name="Turnbaugh P.J."/>
            <person name="Mahowald M."/>
            <person name="Liep D."/>
            <person name="Gordon J."/>
        </authorList>
    </citation>
    <scope>NUCLEOTIDE SEQUENCE [LARGE SCALE GENOMIC DNA]</scope>
    <source>
        <strain evidence="2">ATCC 25827</strain>
    </source>
</reference>